<protein>
    <submittedName>
        <fullName evidence="2">Uncharacterized protein</fullName>
    </submittedName>
</protein>
<dbReference type="EMBL" id="CP016279">
    <property type="protein sequence ID" value="ANP55908.1"/>
    <property type="molecule type" value="Genomic_DNA"/>
</dbReference>
<dbReference type="KEGG" id="sgs:AVL59_45520"/>
<reference evidence="2 3" key="1">
    <citation type="submission" date="2016-06" db="EMBL/GenBank/DDBJ databases">
        <title>Complete genome sequence of Streptomyces griseochromogenes ATCC 14511, the Blasticidin S producer.</title>
        <authorList>
            <person name="Wu L."/>
        </authorList>
    </citation>
    <scope>NUCLEOTIDE SEQUENCE [LARGE SCALE GENOMIC DNA]</scope>
    <source>
        <strain evidence="2 3">ATCC 14511</strain>
    </source>
</reference>
<dbReference type="Proteomes" id="UP000092659">
    <property type="component" value="Chromosome"/>
</dbReference>
<organism evidence="2 3">
    <name type="scientific">Streptomyces griseochromogenes</name>
    <dbReference type="NCBI Taxonomy" id="68214"/>
    <lineage>
        <taxon>Bacteria</taxon>
        <taxon>Bacillati</taxon>
        <taxon>Actinomycetota</taxon>
        <taxon>Actinomycetes</taxon>
        <taxon>Kitasatosporales</taxon>
        <taxon>Streptomycetaceae</taxon>
        <taxon>Streptomyces</taxon>
    </lineage>
</organism>
<evidence type="ECO:0000313" key="2">
    <source>
        <dbReference type="EMBL" id="ANP55908.1"/>
    </source>
</evidence>
<gene>
    <name evidence="2" type="ORF">AVL59_45520</name>
</gene>
<feature type="region of interest" description="Disordered" evidence="1">
    <location>
        <begin position="51"/>
        <end position="79"/>
    </location>
</feature>
<evidence type="ECO:0000313" key="3">
    <source>
        <dbReference type="Proteomes" id="UP000092659"/>
    </source>
</evidence>
<proteinExistence type="predicted"/>
<accession>A0A1B1BAQ5</accession>
<evidence type="ECO:0000256" key="1">
    <source>
        <dbReference type="SAM" id="MobiDB-lite"/>
    </source>
</evidence>
<name>A0A1B1BAQ5_9ACTN</name>
<dbReference type="AlphaFoldDB" id="A0A1B1BAQ5"/>
<sequence length="79" mass="8264">MFARPGVGQDGPGTDEHLFTRAELGIFHVVSEQGEPAVIAVGAEMAGLALGRGPGQEAERVRGRGLRPFGGVHADTSRR</sequence>